<dbReference type="SUPFAM" id="SSF48452">
    <property type="entry name" value="TPR-like"/>
    <property type="match status" value="1"/>
</dbReference>
<dbReference type="EMBL" id="MNYI01000227">
    <property type="protein sequence ID" value="OIP37013.1"/>
    <property type="molecule type" value="Genomic_DNA"/>
</dbReference>
<dbReference type="SMART" id="SM00028">
    <property type="entry name" value="TPR"/>
    <property type="match status" value="4"/>
</dbReference>
<keyword evidence="4 7" id="KW-0862">Zinc</keyword>
<dbReference type="GO" id="GO:0051603">
    <property type="term" value="P:proteolysis involved in protein catabolic process"/>
    <property type="evidence" value="ECO:0007669"/>
    <property type="project" value="TreeGrafter"/>
</dbReference>
<evidence type="ECO:0000256" key="8">
    <source>
        <dbReference type="SAM" id="SignalP"/>
    </source>
</evidence>
<dbReference type="PROSITE" id="PS51257">
    <property type="entry name" value="PROKAR_LIPOPROTEIN"/>
    <property type="match status" value="1"/>
</dbReference>
<comment type="similarity">
    <text evidence="7">Belongs to the peptidase M48 family.</text>
</comment>
<sequence length="432" mass="48716">MPLHKLFLLLLFLSLSGCATNPVTGEKQFNLMSEDKEMAMGDSYYPVYTQVSNGLFQDKNLQSYINQTGKKCAAKSHRPQLNYEFNVVNTSVINAYALPGGKISITRGLLNLMENEDQLAGVLSHEIGHVAARHVASGYTRSVLTGFGLSLLDTVMAAKEVKNREYYNTAAGLATNLIVMKYSRDQEREADALGMEYMVKAGYNPVGFVQAMQILQSLSQREPSKLEIMFQSHPMPLERIENAKAQIQSNFATLQSNTFQVDEFLKNTNYLKKVSLAYKQCDQAEELTKKEKFGDAIIKLKNALTIAPDEALIHTTLSATYFAEKKYDEATNEIKQSLSIYPDLFMSRFLAGLILHTTNNFKTSITHLKIADKLVPDNVNVVFYLGLNYEKLKKIETAAGYYKRLLQLTTKGEKAEYAYKRLCEWGYISHSR</sequence>
<evidence type="ECO:0000256" key="2">
    <source>
        <dbReference type="ARBA" id="ARBA00022723"/>
    </source>
</evidence>
<dbReference type="GO" id="GO:0004222">
    <property type="term" value="F:metalloendopeptidase activity"/>
    <property type="evidence" value="ECO:0007669"/>
    <property type="project" value="InterPro"/>
</dbReference>
<keyword evidence="5 7" id="KW-0482">Metalloprotease</keyword>
<keyword evidence="8" id="KW-0732">Signal</keyword>
<feature type="chain" id="PRO_5013266987" description="Peptidase M48 domain-containing protein" evidence="8">
    <location>
        <begin position="20"/>
        <end position="432"/>
    </location>
</feature>
<dbReference type="PROSITE" id="PS50005">
    <property type="entry name" value="TPR"/>
    <property type="match status" value="1"/>
</dbReference>
<gene>
    <name evidence="10" type="ORF">AUJ95_08835</name>
</gene>
<dbReference type="InterPro" id="IPR019734">
    <property type="entry name" value="TPR_rpt"/>
</dbReference>
<keyword evidence="2" id="KW-0479">Metal-binding</keyword>
<proteinExistence type="inferred from homology"/>
<evidence type="ECO:0000256" key="1">
    <source>
        <dbReference type="ARBA" id="ARBA00022670"/>
    </source>
</evidence>
<evidence type="ECO:0000256" key="7">
    <source>
        <dbReference type="RuleBase" id="RU003983"/>
    </source>
</evidence>
<evidence type="ECO:0000256" key="4">
    <source>
        <dbReference type="ARBA" id="ARBA00022833"/>
    </source>
</evidence>
<feature type="repeat" description="TPR" evidence="6">
    <location>
        <begin position="311"/>
        <end position="344"/>
    </location>
</feature>
<dbReference type="AlphaFoldDB" id="A0A1J5DLD1"/>
<keyword evidence="1 7" id="KW-0645">Protease</keyword>
<evidence type="ECO:0000256" key="6">
    <source>
        <dbReference type="PROSITE-ProRule" id="PRU00339"/>
    </source>
</evidence>
<evidence type="ECO:0000256" key="5">
    <source>
        <dbReference type="ARBA" id="ARBA00023049"/>
    </source>
</evidence>
<organism evidence="10 11">
    <name type="scientific">Candidatus Desantisbacteria bacterium CG2_30_40_21</name>
    <dbReference type="NCBI Taxonomy" id="1817895"/>
    <lineage>
        <taxon>Bacteria</taxon>
        <taxon>Candidatus Desantisiibacteriota</taxon>
    </lineage>
</organism>
<dbReference type="InterPro" id="IPR051156">
    <property type="entry name" value="Mito/Outer_Membr_Metalloprot"/>
</dbReference>
<evidence type="ECO:0000313" key="10">
    <source>
        <dbReference type="EMBL" id="OIP37013.1"/>
    </source>
</evidence>
<dbReference type="PANTHER" id="PTHR22726">
    <property type="entry name" value="METALLOENDOPEPTIDASE OMA1"/>
    <property type="match status" value="1"/>
</dbReference>
<reference evidence="10 11" key="1">
    <citation type="journal article" date="2016" name="Environ. Microbiol.">
        <title>Genomic resolution of a cold subsurface aquifer community provides metabolic insights for novel microbes adapted to high CO concentrations.</title>
        <authorList>
            <person name="Probst A.J."/>
            <person name="Castelle C.J."/>
            <person name="Singh A."/>
            <person name="Brown C.T."/>
            <person name="Anantharaman K."/>
            <person name="Sharon I."/>
            <person name="Hug L.A."/>
            <person name="Burstein D."/>
            <person name="Emerson J.B."/>
            <person name="Thomas B.C."/>
            <person name="Banfield J.F."/>
        </authorList>
    </citation>
    <scope>NUCLEOTIDE SEQUENCE [LARGE SCALE GENOMIC DNA]</scope>
    <source>
        <strain evidence="10">CG2_30_40_21</strain>
    </source>
</reference>
<comment type="caution">
    <text evidence="10">The sequence shown here is derived from an EMBL/GenBank/DDBJ whole genome shotgun (WGS) entry which is preliminary data.</text>
</comment>
<dbReference type="Gene3D" id="1.25.40.10">
    <property type="entry name" value="Tetratricopeptide repeat domain"/>
    <property type="match status" value="1"/>
</dbReference>
<dbReference type="InterPro" id="IPR001915">
    <property type="entry name" value="Peptidase_M48"/>
</dbReference>
<feature type="signal peptide" evidence="8">
    <location>
        <begin position="1"/>
        <end position="19"/>
    </location>
</feature>
<protein>
    <recommendedName>
        <fullName evidence="9">Peptidase M48 domain-containing protein</fullName>
    </recommendedName>
</protein>
<evidence type="ECO:0000259" key="9">
    <source>
        <dbReference type="Pfam" id="PF01435"/>
    </source>
</evidence>
<comment type="cofactor">
    <cofactor evidence="7">
        <name>Zn(2+)</name>
        <dbReference type="ChEBI" id="CHEBI:29105"/>
    </cofactor>
    <text evidence="7">Binds 1 zinc ion per subunit.</text>
</comment>
<dbReference type="CDD" id="cd07333">
    <property type="entry name" value="M48C_bepA_like"/>
    <property type="match status" value="1"/>
</dbReference>
<keyword evidence="3 7" id="KW-0378">Hydrolase</keyword>
<accession>A0A1J5DLD1</accession>
<dbReference type="PANTHER" id="PTHR22726:SF1">
    <property type="entry name" value="METALLOENDOPEPTIDASE OMA1, MITOCHONDRIAL"/>
    <property type="match status" value="1"/>
</dbReference>
<feature type="domain" description="Peptidase M48" evidence="9">
    <location>
        <begin position="62"/>
        <end position="245"/>
    </location>
</feature>
<name>A0A1J5DLD1_9BACT</name>
<dbReference type="STRING" id="1817895.AUJ95_08835"/>
<dbReference type="Proteomes" id="UP000183085">
    <property type="component" value="Unassembled WGS sequence"/>
</dbReference>
<dbReference type="InterPro" id="IPR011990">
    <property type="entry name" value="TPR-like_helical_dom_sf"/>
</dbReference>
<dbReference type="Pfam" id="PF01435">
    <property type="entry name" value="Peptidase_M48"/>
    <property type="match status" value="1"/>
</dbReference>
<dbReference type="Gene3D" id="3.30.2010.10">
    <property type="entry name" value="Metalloproteases ('zincins'), catalytic domain"/>
    <property type="match status" value="1"/>
</dbReference>
<dbReference type="GO" id="GO:0046872">
    <property type="term" value="F:metal ion binding"/>
    <property type="evidence" value="ECO:0007669"/>
    <property type="project" value="UniProtKB-KW"/>
</dbReference>
<dbReference type="GO" id="GO:0016020">
    <property type="term" value="C:membrane"/>
    <property type="evidence" value="ECO:0007669"/>
    <property type="project" value="TreeGrafter"/>
</dbReference>
<evidence type="ECO:0000256" key="3">
    <source>
        <dbReference type="ARBA" id="ARBA00022801"/>
    </source>
</evidence>
<keyword evidence="6" id="KW-0802">TPR repeat</keyword>
<evidence type="ECO:0000313" key="11">
    <source>
        <dbReference type="Proteomes" id="UP000183085"/>
    </source>
</evidence>